<feature type="domain" description="TLC" evidence="9">
    <location>
        <begin position="182"/>
        <end position="419"/>
    </location>
</feature>
<dbReference type="GO" id="GO:0050291">
    <property type="term" value="F:sphingosine N-acyltransferase activity"/>
    <property type="evidence" value="ECO:0007669"/>
    <property type="project" value="InterPro"/>
</dbReference>
<dbReference type="SMART" id="SM00724">
    <property type="entry name" value="TLC"/>
    <property type="match status" value="1"/>
</dbReference>
<dbReference type="PROSITE" id="PS50922">
    <property type="entry name" value="TLC"/>
    <property type="match status" value="1"/>
</dbReference>
<organism evidence="10 11">
    <name type="scientific">Verticillium longisporum</name>
    <name type="common">Verticillium dahliae var. longisporum</name>
    <dbReference type="NCBI Taxonomy" id="100787"/>
    <lineage>
        <taxon>Eukaryota</taxon>
        <taxon>Fungi</taxon>
        <taxon>Dikarya</taxon>
        <taxon>Ascomycota</taxon>
        <taxon>Pezizomycotina</taxon>
        <taxon>Sordariomycetes</taxon>
        <taxon>Hypocreomycetidae</taxon>
        <taxon>Glomerellales</taxon>
        <taxon>Plectosphaerellaceae</taxon>
        <taxon>Verticillium</taxon>
    </lineage>
</organism>
<keyword evidence="11" id="KW-1185">Reference proteome</keyword>
<sequence length="496" mass="56997">MADVDASVLQPAQLQPEVEAQISPEVQFQDAPQDRAVSRTATPTIERNPSQKKPQNMNGPLYMQSAGNKNVRFVPRNRKQDDSALVLLARWFVENQIGLSFNLLALLFLAHYFIPKAQPHTAKFFTLSYRNPATGSYKNGCDDMYFIAFCVILFTGLRAATMEYVLAPFAKTWGVRKTKDLTRFSEQSWMLVYYVIFWSMGLYIYCTSSYFLNLQEMWTNWPVRELNALNKFYTLAQSAFWIQQIIVINIEERRNDHWQMLTHHIITLGLLFSCYAYHQTRVGNVILVIMDVGDIFLPLAKCLKYMGFTTVCDVMFGVFLTYWIVARHVLYPMVCWSIYTDIPNIIGEVCYKGSDSNLQGPFPVPETTSYLLEPFWDSEGMVCFGKKVTWYFLVPLLLLQCLIFAWFVLIARVAIKVIRGGSAEDNRSDDEAEEEDDFVYEEAPLEEEVGVEELHLKSWERRSGVKRQASASGVSLPSHSDRKELLGRIGCDKQVD</sequence>
<keyword evidence="4 8" id="KW-1133">Transmembrane helix</keyword>
<feature type="transmembrane region" description="Helical" evidence="8">
    <location>
        <begin position="388"/>
        <end position="409"/>
    </location>
</feature>
<evidence type="ECO:0000256" key="3">
    <source>
        <dbReference type="ARBA" id="ARBA00022692"/>
    </source>
</evidence>
<dbReference type="InterPro" id="IPR006634">
    <property type="entry name" value="TLC-dom"/>
</dbReference>
<dbReference type="AlphaFoldDB" id="A0A0G4MZ54"/>
<keyword evidence="3 6" id="KW-0812">Transmembrane</keyword>
<evidence type="ECO:0000259" key="9">
    <source>
        <dbReference type="PROSITE" id="PS50922"/>
    </source>
</evidence>
<dbReference type="InterPro" id="IPR016439">
    <property type="entry name" value="Lag1/Lac1-like"/>
</dbReference>
<dbReference type="PANTHER" id="PTHR12560:SF0">
    <property type="entry name" value="LD18904P"/>
    <property type="match status" value="1"/>
</dbReference>
<evidence type="ECO:0000256" key="7">
    <source>
        <dbReference type="SAM" id="MobiDB-lite"/>
    </source>
</evidence>
<dbReference type="EMBL" id="CVQH01025860">
    <property type="protein sequence ID" value="CRK39472.1"/>
    <property type="molecule type" value="Genomic_DNA"/>
</dbReference>
<evidence type="ECO:0000256" key="5">
    <source>
        <dbReference type="ARBA" id="ARBA00023136"/>
    </source>
</evidence>
<dbReference type="GO" id="GO:0046513">
    <property type="term" value="P:ceramide biosynthetic process"/>
    <property type="evidence" value="ECO:0007669"/>
    <property type="project" value="InterPro"/>
</dbReference>
<feature type="transmembrane region" description="Helical" evidence="8">
    <location>
        <begin position="97"/>
        <end position="114"/>
    </location>
</feature>
<feature type="transmembrane region" description="Helical" evidence="8">
    <location>
        <begin position="261"/>
        <end position="278"/>
    </location>
</feature>
<evidence type="ECO:0000256" key="8">
    <source>
        <dbReference type="SAM" id="Phobius"/>
    </source>
</evidence>
<dbReference type="Pfam" id="PF03798">
    <property type="entry name" value="TRAM_LAG1_CLN8"/>
    <property type="match status" value="1"/>
</dbReference>
<evidence type="ECO:0000256" key="4">
    <source>
        <dbReference type="ARBA" id="ARBA00022989"/>
    </source>
</evidence>
<comment type="similarity">
    <text evidence="2">Belongs to the sphingosine N-acyltransferase family.</text>
</comment>
<accession>A0A0G4MZ54</accession>
<feature type="transmembrane region" description="Helical" evidence="8">
    <location>
        <begin position="191"/>
        <end position="212"/>
    </location>
</feature>
<feature type="region of interest" description="Disordered" evidence="7">
    <location>
        <begin position="1"/>
        <end position="59"/>
    </location>
</feature>
<evidence type="ECO:0000313" key="11">
    <source>
        <dbReference type="Proteomes" id="UP000044602"/>
    </source>
</evidence>
<evidence type="ECO:0000313" key="10">
    <source>
        <dbReference type="EMBL" id="CRK39472.1"/>
    </source>
</evidence>
<evidence type="ECO:0000256" key="2">
    <source>
        <dbReference type="ARBA" id="ARBA00009808"/>
    </source>
</evidence>
<gene>
    <name evidence="10" type="ORF">BN1708_001678</name>
</gene>
<dbReference type="Proteomes" id="UP000044602">
    <property type="component" value="Unassembled WGS sequence"/>
</dbReference>
<evidence type="ECO:0000256" key="6">
    <source>
        <dbReference type="PROSITE-ProRule" id="PRU00205"/>
    </source>
</evidence>
<feature type="transmembrane region" description="Helical" evidence="8">
    <location>
        <begin position="144"/>
        <end position="170"/>
    </location>
</feature>
<dbReference type="STRING" id="100787.A0A0G4MZ54"/>
<evidence type="ECO:0000256" key="1">
    <source>
        <dbReference type="ARBA" id="ARBA00004141"/>
    </source>
</evidence>
<feature type="transmembrane region" description="Helical" evidence="8">
    <location>
        <begin position="307"/>
        <end position="325"/>
    </location>
</feature>
<name>A0A0G4MZ54_VERLO</name>
<feature type="compositionally biased region" description="Polar residues" evidence="7">
    <location>
        <begin position="39"/>
        <end position="58"/>
    </location>
</feature>
<comment type="subcellular location">
    <subcellularLocation>
        <location evidence="1">Membrane</location>
        <topology evidence="1">Multi-pass membrane protein</topology>
    </subcellularLocation>
</comment>
<protein>
    <recommendedName>
        <fullName evidence="9">TLC domain-containing protein</fullName>
    </recommendedName>
</protein>
<reference evidence="10 11" key="1">
    <citation type="submission" date="2015-05" db="EMBL/GenBank/DDBJ databases">
        <authorList>
            <person name="Wang D.B."/>
            <person name="Wang M."/>
        </authorList>
    </citation>
    <scope>NUCLEOTIDE SEQUENCE [LARGE SCALE GENOMIC DNA]</scope>
    <source>
        <strain evidence="10">VL1</strain>
    </source>
</reference>
<proteinExistence type="inferred from homology"/>
<dbReference type="GO" id="GO:0016020">
    <property type="term" value="C:membrane"/>
    <property type="evidence" value="ECO:0007669"/>
    <property type="project" value="UniProtKB-SubCell"/>
</dbReference>
<dbReference type="PANTHER" id="PTHR12560">
    <property type="entry name" value="LONGEVITY ASSURANCE FACTOR 1 LAG1"/>
    <property type="match status" value="1"/>
</dbReference>
<keyword evidence="5 6" id="KW-0472">Membrane</keyword>